<accession>A0A5B7YHB4</accession>
<protein>
    <submittedName>
        <fullName evidence="3">DUF4382 domain-containing protein</fullName>
    </submittedName>
</protein>
<feature type="chain" id="PRO_5022932519" evidence="1">
    <location>
        <begin position="34"/>
        <end position="330"/>
    </location>
</feature>
<dbReference type="KEGG" id="salk:FBQ74_15570"/>
<keyword evidence="1" id="KW-0732">Signal</keyword>
<feature type="domain" description="DUF4382" evidence="2">
    <location>
        <begin position="60"/>
        <end position="197"/>
    </location>
</feature>
<dbReference type="RefSeq" id="WP_139757532.1">
    <property type="nucleotide sequence ID" value="NZ_CP039852.1"/>
</dbReference>
<sequence length="330" mass="35448">MLYPLPVRSATASRFKKGLLTLACLSSVTLLSACGGGGGSDDSGAVDNDASTSEETFITNFTLNVSDAPVDNASEVVVYFSEVELVGDGEPVVIDVTDPSGSPRMFDLLELQGEKFANLVDEVEIPSGEYSQLRLVIDEDSFVVMDDGTYPLEVPSQKLKLDGFEAQPETSQIFTVEFDLRKSLVNPQGQDAVFLKPRGVRLVSNDAVGTLSGSVPMSLITDEACSVKADADSGNAVYLYEGSELDPTLLGDDADAESDEIRPLSVANVVYDETADTYDFEIGYVPAGDYTVAFSCLAYQDEPETDENFEFQAVEETQVSVGETTEVTFN</sequence>
<dbReference type="AlphaFoldDB" id="A0A5B7YHB4"/>
<evidence type="ECO:0000256" key="1">
    <source>
        <dbReference type="SAM" id="SignalP"/>
    </source>
</evidence>
<dbReference type="Pfam" id="PF14321">
    <property type="entry name" value="DUF4382"/>
    <property type="match status" value="1"/>
</dbReference>
<feature type="signal peptide" evidence="1">
    <location>
        <begin position="1"/>
        <end position="33"/>
    </location>
</feature>
<organism evidence="3 4">
    <name type="scientific">Salinimonas iocasae</name>
    <dbReference type="NCBI Taxonomy" id="2572577"/>
    <lineage>
        <taxon>Bacteria</taxon>
        <taxon>Pseudomonadati</taxon>
        <taxon>Pseudomonadota</taxon>
        <taxon>Gammaproteobacteria</taxon>
        <taxon>Alteromonadales</taxon>
        <taxon>Alteromonadaceae</taxon>
        <taxon>Alteromonas/Salinimonas group</taxon>
        <taxon>Salinimonas</taxon>
    </lineage>
</organism>
<evidence type="ECO:0000259" key="2">
    <source>
        <dbReference type="Pfam" id="PF14321"/>
    </source>
</evidence>
<dbReference type="InterPro" id="IPR025491">
    <property type="entry name" value="DUF4382"/>
</dbReference>
<reference evidence="3 4" key="1">
    <citation type="submission" date="2019-04" db="EMBL/GenBank/DDBJ databases">
        <title>Salinimonas iocasae sp. nov., a halophilic bacterium isolated from the outer tube casing of tubeworms in Okinawa Trough.</title>
        <authorList>
            <person name="Zhang H."/>
            <person name="Wang H."/>
            <person name="Li C."/>
        </authorList>
    </citation>
    <scope>NUCLEOTIDE SEQUENCE [LARGE SCALE GENOMIC DNA]</scope>
    <source>
        <strain evidence="3 4">KX18D6</strain>
    </source>
</reference>
<evidence type="ECO:0000313" key="3">
    <source>
        <dbReference type="EMBL" id="QCZ94796.1"/>
    </source>
</evidence>
<keyword evidence="4" id="KW-1185">Reference proteome</keyword>
<dbReference type="OrthoDB" id="7062064at2"/>
<proteinExistence type="predicted"/>
<gene>
    <name evidence="3" type="ORF">FBQ74_15570</name>
</gene>
<name>A0A5B7YHB4_9ALTE</name>
<dbReference type="EMBL" id="CP039852">
    <property type="protein sequence ID" value="QCZ94796.1"/>
    <property type="molecule type" value="Genomic_DNA"/>
</dbReference>
<evidence type="ECO:0000313" key="4">
    <source>
        <dbReference type="Proteomes" id="UP000304912"/>
    </source>
</evidence>
<dbReference type="Proteomes" id="UP000304912">
    <property type="component" value="Chromosome"/>
</dbReference>